<dbReference type="OrthoDB" id="9806430at2"/>
<dbReference type="HAMAP" id="MF_00211">
    <property type="entry name" value="TrpD"/>
    <property type="match status" value="1"/>
</dbReference>
<evidence type="ECO:0000256" key="12">
    <source>
        <dbReference type="HAMAP-Rule" id="MF_00211"/>
    </source>
</evidence>
<dbReference type="SUPFAM" id="SSF52418">
    <property type="entry name" value="Nucleoside phosphorylase/phosphoribosyltransferase catalytic domain"/>
    <property type="match status" value="1"/>
</dbReference>
<evidence type="ECO:0000256" key="5">
    <source>
        <dbReference type="ARBA" id="ARBA00022679"/>
    </source>
</evidence>
<evidence type="ECO:0000256" key="1">
    <source>
        <dbReference type="ARBA" id="ARBA00004907"/>
    </source>
</evidence>
<dbReference type="Proteomes" id="UP000004263">
    <property type="component" value="Unassembled WGS sequence"/>
</dbReference>
<comment type="subunit">
    <text evidence="2 12">Homodimer.</text>
</comment>
<dbReference type="InterPro" id="IPR017459">
    <property type="entry name" value="Glycosyl_Trfase_fam3_N_dom"/>
</dbReference>
<dbReference type="InterPro" id="IPR005940">
    <property type="entry name" value="Anthranilate_Pribosyl_Tfrase"/>
</dbReference>
<comment type="pathway">
    <text evidence="1 12">Amino-acid biosynthesis; L-tryptophan biosynthesis; L-tryptophan from chorismate: step 2/5.</text>
</comment>
<dbReference type="InterPro" id="IPR036320">
    <property type="entry name" value="Glycosyl_Trfase_fam3_N_dom_sf"/>
</dbReference>
<reference evidence="15 16" key="1">
    <citation type="submission" date="2006-03" db="EMBL/GenBank/DDBJ databases">
        <authorList>
            <person name="Pinhassi J."/>
            <person name="Pedros-Alio C."/>
            <person name="Ferriera S."/>
            <person name="Johnson J."/>
            <person name="Kravitz S."/>
            <person name="Halpern A."/>
            <person name="Remington K."/>
            <person name="Beeson K."/>
            <person name="Tran B."/>
            <person name="Rogers Y.-H."/>
            <person name="Friedman R."/>
            <person name="Venter J.C."/>
        </authorList>
    </citation>
    <scope>NUCLEOTIDE SEQUENCE [LARGE SCALE GENOMIC DNA]</scope>
    <source>
        <strain evidence="15 16">RED65</strain>
    </source>
</reference>
<dbReference type="UniPathway" id="UPA00035">
    <property type="reaction ID" value="UER00041"/>
</dbReference>
<evidence type="ECO:0000259" key="13">
    <source>
        <dbReference type="Pfam" id="PF00591"/>
    </source>
</evidence>
<comment type="cofactor">
    <cofactor evidence="12">
        <name>Mg(2+)</name>
        <dbReference type="ChEBI" id="CHEBI:18420"/>
    </cofactor>
    <text evidence="12">Binds 2 magnesium ions per monomer.</text>
</comment>
<keyword evidence="4 12" id="KW-0328">Glycosyltransferase</keyword>
<dbReference type="PANTHER" id="PTHR43285:SF2">
    <property type="entry name" value="ANTHRANILATE PHOSPHORIBOSYLTRANSFERASE"/>
    <property type="match status" value="1"/>
</dbReference>
<evidence type="ECO:0000256" key="10">
    <source>
        <dbReference type="ARBA" id="ARBA00052328"/>
    </source>
</evidence>
<comment type="similarity">
    <text evidence="11">In the C-terminal section; belongs to the anthranilate phosphoribosyltransferase family.</text>
</comment>
<keyword evidence="9 12" id="KW-0057">Aromatic amino acid biosynthesis</keyword>
<feature type="binding site" evidence="12">
    <location>
        <position position="227"/>
    </location>
    <ligand>
        <name>Mg(2+)</name>
        <dbReference type="ChEBI" id="CHEBI:18420"/>
        <label>1</label>
    </ligand>
</feature>
<keyword evidence="5 12" id="KW-0808">Transferase</keyword>
<evidence type="ECO:0000256" key="9">
    <source>
        <dbReference type="ARBA" id="ARBA00023141"/>
    </source>
</evidence>
<feature type="domain" description="Glycosyl transferase family 3 N-terminal" evidence="14">
    <location>
        <begin position="4"/>
        <end position="66"/>
    </location>
</feature>
<dbReference type="Pfam" id="PF02885">
    <property type="entry name" value="Glycos_trans_3N"/>
    <property type="match status" value="1"/>
</dbReference>
<feature type="domain" description="Glycosyl transferase family 3" evidence="13">
    <location>
        <begin position="75"/>
        <end position="329"/>
    </location>
</feature>
<feature type="binding site" evidence="12">
    <location>
        <position position="227"/>
    </location>
    <ligand>
        <name>Mg(2+)</name>
        <dbReference type="ChEBI" id="CHEBI:18420"/>
        <label>2</label>
    </ligand>
</feature>
<dbReference type="GO" id="GO:0000287">
    <property type="term" value="F:magnesium ion binding"/>
    <property type="evidence" value="ECO:0007669"/>
    <property type="project" value="UniProtKB-UniRule"/>
</dbReference>
<evidence type="ECO:0000256" key="3">
    <source>
        <dbReference type="ARBA" id="ARBA00022605"/>
    </source>
</evidence>
<comment type="caution">
    <text evidence="12">Lacks conserved residue(s) required for the propagation of feature annotation.</text>
</comment>
<feature type="binding site" evidence="12">
    <location>
        <position position="81"/>
    </location>
    <ligand>
        <name>5-phospho-alpha-D-ribose 1-diphosphate</name>
        <dbReference type="ChEBI" id="CHEBI:58017"/>
    </ligand>
</feature>
<feature type="binding site" evidence="12">
    <location>
        <position position="112"/>
    </location>
    <ligand>
        <name>anthranilate</name>
        <dbReference type="ChEBI" id="CHEBI:16567"/>
        <label>1</label>
    </ligand>
</feature>
<dbReference type="FunFam" id="1.20.970.10:FF:000006">
    <property type="entry name" value="Anthranilate phosphoribosyltransferase"/>
    <property type="match status" value="1"/>
</dbReference>
<evidence type="ECO:0000313" key="15">
    <source>
        <dbReference type="EMBL" id="EAT12863.1"/>
    </source>
</evidence>
<feature type="binding site" evidence="12">
    <location>
        <position position="121"/>
    </location>
    <ligand>
        <name>5-phospho-alpha-D-ribose 1-diphosphate</name>
        <dbReference type="ChEBI" id="CHEBI:58017"/>
    </ligand>
</feature>
<keyword evidence="6 12" id="KW-0479">Metal-binding</keyword>
<evidence type="ECO:0000256" key="8">
    <source>
        <dbReference type="ARBA" id="ARBA00022842"/>
    </source>
</evidence>
<keyword evidence="16" id="KW-1185">Reference proteome</keyword>
<keyword evidence="3 12" id="KW-0028">Amino-acid biosynthesis</keyword>
<dbReference type="Pfam" id="PF00591">
    <property type="entry name" value="Glycos_transf_3"/>
    <property type="match status" value="1"/>
</dbReference>
<comment type="similarity">
    <text evidence="12">Belongs to the anthranilate phosphoribosyltransferase family.</text>
</comment>
<proteinExistence type="inferred from homology"/>
<gene>
    <name evidence="12" type="primary">trpD</name>
    <name evidence="15" type="ORF">RED65_12359</name>
</gene>
<protein>
    <recommendedName>
        <fullName evidence="12">Anthranilate phosphoribosyltransferase</fullName>
        <ecNumber evidence="12">2.4.2.18</ecNumber>
    </recommendedName>
</protein>
<feature type="binding site" evidence="12">
    <location>
        <begin position="91"/>
        <end position="94"/>
    </location>
    <ligand>
        <name>5-phospho-alpha-D-ribose 1-diphosphate</name>
        <dbReference type="ChEBI" id="CHEBI:58017"/>
    </ligand>
</feature>
<dbReference type="NCBIfam" id="TIGR01245">
    <property type="entry name" value="trpD"/>
    <property type="match status" value="1"/>
</dbReference>
<dbReference type="GO" id="GO:0000162">
    <property type="term" value="P:L-tryptophan biosynthetic process"/>
    <property type="evidence" value="ECO:0007669"/>
    <property type="project" value="UniProtKB-UniRule"/>
</dbReference>
<organism evidence="15 16">
    <name type="scientific">Bermanella marisrubri</name>
    <dbReference type="NCBI Taxonomy" id="207949"/>
    <lineage>
        <taxon>Bacteria</taxon>
        <taxon>Pseudomonadati</taxon>
        <taxon>Pseudomonadota</taxon>
        <taxon>Gammaproteobacteria</taxon>
        <taxon>Oceanospirillales</taxon>
        <taxon>Oceanospirillaceae</taxon>
        <taxon>Bermanella</taxon>
    </lineage>
</organism>
<name>Q1N3L1_9GAMM</name>
<feature type="binding site" evidence="12">
    <location>
        <position position="226"/>
    </location>
    <ligand>
        <name>Mg(2+)</name>
        <dbReference type="ChEBI" id="CHEBI:18420"/>
        <label>2</label>
    </ligand>
</feature>
<dbReference type="Gene3D" id="1.20.970.10">
    <property type="entry name" value="Transferase, Pyrimidine Nucleoside Phosphorylase, Chain C"/>
    <property type="match status" value="1"/>
</dbReference>
<comment type="caution">
    <text evidence="15">The sequence shown here is derived from an EMBL/GenBank/DDBJ whole genome shotgun (WGS) entry which is preliminary data.</text>
</comment>
<keyword evidence="7 12" id="KW-0822">Tryptophan biosynthesis</keyword>
<evidence type="ECO:0000256" key="2">
    <source>
        <dbReference type="ARBA" id="ARBA00011738"/>
    </source>
</evidence>
<dbReference type="InterPro" id="IPR035902">
    <property type="entry name" value="Nuc_phospho_transferase"/>
</dbReference>
<dbReference type="GO" id="GO:0004048">
    <property type="term" value="F:anthranilate phosphoribosyltransferase activity"/>
    <property type="evidence" value="ECO:0007669"/>
    <property type="project" value="UniProtKB-UniRule"/>
</dbReference>
<evidence type="ECO:0000313" key="16">
    <source>
        <dbReference type="Proteomes" id="UP000004263"/>
    </source>
</evidence>
<dbReference type="FunFam" id="3.40.1030.10:FF:000002">
    <property type="entry name" value="Anthranilate phosphoribosyltransferase"/>
    <property type="match status" value="1"/>
</dbReference>
<feature type="binding site" evidence="12">
    <location>
        <position position="167"/>
    </location>
    <ligand>
        <name>anthranilate</name>
        <dbReference type="ChEBI" id="CHEBI:16567"/>
        <label>2</label>
    </ligand>
</feature>
<dbReference type="STRING" id="207949.RED65_12359"/>
<dbReference type="AlphaFoldDB" id="Q1N3L1"/>
<evidence type="ECO:0000256" key="6">
    <source>
        <dbReference type="ARBA" id="ARBA00022723"/>
    </source>
</evidence>
<dbReference type="EC" id="2.4.2.18" evidence="12"/>
<feature type="binding site" evidence="12">
    <location>
        <begin position="109"/>
        <end position="117"/>
    </location>
    <ligand>
        <name>5-phospho-alpha-D-ribose 1-diphosphate</name>
        <dbReference type="ChEBI" id="CHEBI:58017"/>
    </ligand>
</feature>
<feature type="binding site" evidence="12">
    <location>
        <position position="93"/>
    </location>
    <ligand>
        <name>Mg(2+)</name>
        <dbReference type="ChEBI" id="CHEBI:18420"/>
        <label>1</label>
    </ligand>
</feature>
<feature type="binding site" evidence="12">
    <location>
        <position position="81"/>
    </location>
    <ligand>
        <name>anthranilate</name>
        <dbReference type="ChEBI" id="CHEBI:16567"/>
        <label>1</label>
    </ligand>
</feature>
<dbReference type="InterPro" id="IPR000312">
    <property type="entry name" value="Glycosyl_Trfase_fam3"/>
</dbReference>
<comment type="catalytic activity">
    <reaction evidence="10 12">
        <text>N-(5-phospho-beta-D-ribosyl)anthranilate + diphosphate = 5-phospho-alpha-D-ribose 1-diphosphate + anthranilate</text>
        <dbReference type="Rhea" id="RHEA:11768"/>
        <dbReference type="ChEBI" id="CHEBI:16567"/>
        <dbReference type="ChEBI" id="CHEBI:18277"/>
        <dbReference type="ChEBI" id="CHEBI:33019"/>
        <dbReference type="ChEBI" id="CHEBI:58017"/>
        <dbReference type="EC" id="2.4.2.18"/>
    </reaction>
</comment>
<dbReference type="HOGENOM" id="CLU_034315_2_1_6"/>
<dbReference type="RefSeq" id="WP_007018753.1">
    <property type="nucleotide sequence ID" value="NZ_CH724118.1"/>
</dbReference>
<dbReference type="PANTHER" id="PTHR43285">
    <property type="entry name" value="ANTHRANILATE PHOSPHORIBOSYLTRANSFERASE"/>
    <property type="match status" value="1"/>
</dbReference>
<evidence type="ECO:0000256" key="11">
    <source>
        <dbReference type="ARBA" id="ARBA00061188"/>
    </source>
</evidence>
<accession>Q1N3L1</accession>
<comment type="function">
    <text evidence="12">Catalyzes the transfer of the phosphoribosyl group of 5-phosphorylribose-1-pyrophosphate (PRPP) to anthranilate to yield N-(5'-phosphoribosyl)-anthranilate (PRA).</text>
</comment>
<sequence length="347" mass="36285">MNIQQALNAVVQHQNLTETEMADVMQIIMTGGATDAQIGGFLVGMRMKGETIDEVTGAARVMRELATGVNIEADNLVDTCGTGGDGANIFNVSTASAFVVAAAGGKVAKHGNRSVSSSTGSADVLEAAGVNLNLKADQVGRAIEDIGVGFMFAPGHHSAMKHAIGPRKELAMRTIFNMLGPLTNPAGVSNQVIGVFNGDLCKLFAEVLKRLGSKHVLVVHAQDGLDEISLASETRVAELKDGNVTEYTIKPEDFNIESQSLIGLSVENAEQSLELIQDALGKRETNNGKKAADLIALNAGAAIYAADLSESLAEGVAMAEDAISTGLALEKLKEYAAFTRVFLEGDA</sequence>
<feature type="binding site" evidence="12">
    <location>
        <begin position="84"/>
        <end position="85"/>
    </location>
    <ligand>
        <name>5-phospho-alpha-D-ribose 1-diphosphate</name>
        <dbReference type="ChEBI" id="CHEBI:58017"/>
    </ligand>
</feature>
<dbReference type="Gene3D" id="3.40.1030.10">
    <property type="entry name" value="Nucleoside phosphorylase/phosphoribosyltransferase catalytic domain"/>
    <property type="match status" value="1"/>
</dbReference>
<dbReference type="EMBL" id="AAQH01000004">
    <property type="protein sequence ID" value="EAT12863.1"/>
    <property type="molecule type" value="Genomic_DNA"/>
</dbReference>
<evidence type="ECO:0000256" key="7">
    <source>
        <dbReference type="ARBA" id="ARBA00022822"/>
    </source>
</evidence>
<dbReference type="GO" id="GO:0005829">
    <property type="term" value="C:cytosol"/>
    <property type="evidence" value="ECO:0007669"/>
    <property type="project" value="TreeGrafter"/>
</dbReference>
<keyword evidence="8 12" id="KW-0460">Magnesium</keyword>
<evidence type="ECO:0000256" key="4">
    <source>
        <dbReference type="ARBA" id="ARBA00022676"/>
    </source>
</evidence>
<dbReference type="SUPFAM" id="SSF47648">
    <property type="entry name" value="Nucleoside phosphorylase/phosphoribosyltransferase N-terminal domain"/>
    <property type="match status" value="1"/>
</dbReference>
<evidence type="ECO:0000259" key="14">
    <source>
        <dbReference type="Pfam" id="PF02885"/>
    </source>
</evidence>